<dbReference type="GO" id="GO:0016020">
    <property type="term" value="C:membrane"/>
    <property type="evidence" value="ECO:0007669"/>
    <property type="project" value="TreeGrafter"/>
</dbReference>
<feature type="transmembrane region" description="Helical" evidence="1">
    <location>
        <begin position="412"/>
        <end position="437"/>
    </location>
</feature>
<dbReference type="PANTHER" id="PTHR23028">
    <property type="entry name" value="ACETYLTRANSFERASE"/>
    <property type="match status" value="1"/>
</dbReference>
<dbReference type="GO" id="GO:0009103">
    <property type="term" value="P:lipopolysaccharide biosynthetic process"/>
    <property type="evidence" value="ECO:0007669"/>
    <property type="project" value="TreeGrafter"/>
</dbReference>
<keyword evidence="1" id="KW-1133">Transmembrane helix</keyword>
<feature type="transmembrane region" description="Helical" evidence="1">
    <location>
        <begin position="53"/>
        <end position="71"/>
    </location>
</feature>
<dbReference type="PANTHER" id="PTHR23028:SF53">
    <property type="entry name" value="ACYL_TRANSF_3 DOMAIN-CONTAINING PROTEIN"/>
    <property type="match status" value="1"/>
</dbReference>
<comment type="caution">
    <text evidence="4">The sequence shown here is derived from an EMBL/GenBank/DDBJ whole genome shotgun (WGS) entry which is preliminary data.</text>
</comment>
<evidence type="ECO:0000259" key="2">
    <source>
        <dbReference type="Pfam" id="PF01757"/>
    </source>
</evidence>
<dbReference type="Pfam" id="PF19040">
    <property type="entry name" value="SGNH"/>
    <property type="match status" value="1"/>
</dbReference>
<organism evidence="4 5">
    <name type="scientific">Gordonia desulfuricans</name>
    <dbReference type="NCBI Taxonomy" id="89051"/>
    <lineage>
        <taxon>Bacteria</taxon>
        <taxon>Bacillati</taxon>
        <taxon>Actinomycetota</taxon>
        <taxon>Actinomycetes</taxon>
        <taxon>Mycobacteriales</taxon>
        <taxon>Gordoniaceae</taxon>
        <taxon>Gordonia</taxon>
    </lineage>
</organism>
<dbReference type="Pfam" id="PF01757">
    <property type="entry name" value="Acyl_transf_3"/>
    <property type="match status" value="1"/>
</dbReference>
<keyword evidence="5" id="KW-1185">Reference proteome</keyword>
<evidence type="ECO:0000313" key="5">
    <source>
        <dbReference type="Proteomes" id="UP000466307"/>
    </source>
</evidence>
<protein>
    <submittedName>
        <fullName evidence="4">Acyltransferase</fullName>
    </submittedName>
</protein>
<feature type="domain" description="SGNH" evidence="3">
    <location>
        <begin position="504"/>
        <end position="715"/>
    </location>
</feature>
<keyword evidence="1" id="KW-0472">Membrane</keyword>
<dbReference type="RefSeq" id="WP_059036503.1">
    <property type="nucleotide sequence ID" value="NZ_JAADZU010000024.1"/>
</dbReference>
<keyword evidence="4" id="KW-0808">Transferase</keyword>
<feature type="transmembrane region" description="Helical" evidence="1">
    <location>
        <begin position="29"/>
        <end position="47"/>
    </location>
</feature>
<sequence length="734" mass="80716">MATTRTPTSDRTVVTPAATPAYRTDLDGLRGIAITLVACFHIWFGRVSGGVDVFLTLSGYFFIGSLLRHAVHSQSVRVSYWDTINPWPRLKRLLKRLLPALFTVLVAVLVLTVVVLPQTRWANTGHELIASGLYYQNWYLALNSQDYLAASSANSPLQHIWSMSVQGQFFVGMLLAAVIVAALIKLIATVFAPIARPTVIRVIVGVSLLGLAALSFYWAHMRMEVNQQWNYYDTLSRLWEPLAGGLLAVWMPSWRVPRWIRNSATVVALALIVTCGWWIDGVDAYPGPWALVPVGATVLIIWSGAVAAERAGRGRHAQQDTSLPAVNRMLASTGPVWLGTIAYALYLWHWPLLIFYLSWRDKNHANFVEGVVLLAASIGLAWLTKRYVEDPLRNGEAPTLPRPLVGWSRRRWFGYTSLVTTILVVASIVGVAGIQVWQRHVTTLAVDTKNLDPREFPGARALLDNAPVPALDPQPTPLAVIKDFPETSTDGYMSDFEDPRIHVGIYGDPAASRTIALAGGSHAEMWISALNLLGQRYHFKVKTYLKMGCPLSTDPVPRQNGVPYPQCHDWVERVIPMIISDKPDAVFTNSTRPRDDGPGDWTPTDYTPIFERFTGAGIPVLGIRDTPWPHNAQGLIDTPTCLAEGGTAESCGTQRWAALSATDPAAAYAETNPLFHALDLSNGVCTPDLCPAIVGNIIVYKDWHHLSATYVRSLTDGLGAQMGRAMPWTVGAQP</sequence>
<evidence type="ECO:0000259" key="3">
    <source>
        <dbReference type="Pfam" id="PF19040"/>
    </source>
</evidence>
<dbReference type="AlphaFoldDB" id="A0A7K3LNJ2"/>
<proteinExistence type="predicted"/>
<feature type="transmembrane region" description="Helical" evidence="1">
    <location>
        <begin position="169"/>
        <end position="192"/>
    </location>
</feature>
<dbReference type="InterPro" id="IPR043968">
    <property type="entry name" value="SGNH"/>
</dbReference>
<keyword evidence="1" id="KW-0812">Transmembrane</keyword>
<feature type="domain" description="Acyltransferase 3" evidence="2">
    <location>
        <begin position="25"/>
        <end position="384"/>
    </location>
</feature>
<gene>
    <name evidence="4" type="ORF">GYA93_09545</name>
</gene>
<feature type="transmembrane region" description="Helical" evidence="1">
    <location>
        <begin position="291"/>
        <end position="308"/>
    </location>
</feature>
<feature type="transmembrane region" description="Helical" evidence="1">
    <location>
        <begin position="336"/>
        <end position="359"/>
    </location>
</feature>
<feature type="transmembrane region" description="Helical" evidence="1">
    <location>
        <begin position="263"/>
        <end position="279"/>
    </location>
</feature>
<dbReference type="InterPro" id="IPR050879">
    <property type="entry name" value="Acyltransferase_3"/>
</dbReference>
<feature type="transmembrane region" description="Helical" evidence="1">
    <location>
        <begin position="97"/>
        <end position="116"/>
    </location>
</feature>
<evidence type="ECO:0000256" key="1">
    <source>
        <dbReference type="SAM" id="Phobius"/>
    </source>
</evidence>
<reference evidence="4 5" key="1">
    <citation type="submission" date="2020-01" db="EMBL/GenBank/DDBJ databases">
        <title>Investigation of new actinobacteria for the biodesulphurisation of diesel fuel.</title>
        <authorList>
            <person name="Athi Narayanan S.M."/>
        </authorList>
    </citation>
    <scope>NUCLEOTIDE SEQUENCE [LARGE SCALE GENOMIC DNA]</scope>
    <source>
        <strain evidence="4 5">213E</strain>
    </source>
</reference>
<accession>A0A7K3LNJ2</accession>
<dbReference type="EMBL" id="JAADZU010000024">
    <property type="protein sequence ID" value="NDK89820.1"/>
    <property type="molecule type" value="Genomic_DNA"/>
</dbReference>
<dbReference type="GO" id="GO:0016747">
    <property type="term" value="F:acyltransferase activity, transferring groups other than amino-acyl groups"/>
    <property type="evidence" value="ECO:0007669"/>
    <property type="project" value="InterPro"/>
</dbReference>
<dbReference type="InterPro" id="IPR002656">
    <property type="entry name" value="Acyl_transf_3_dom"/>
</dbReference>
<dbReference type="Proteomes" id="UP000466307">
    <property type="component" value="Unassembled WGS sequence"/>
</dbReference>
<name>A0A7K3LNJ2_9ACTN</name>
<feature type="transmembrane region" description="Helical" evidence="1">
    <location>
        <begin position="199"/>
        <end position="218"/>
    </location>
</feature>
<feature type="transmembrane region" description="Helical" evidence="1">
    <location>
        <begin position="365"/>
        <end position="383"/>
    </location>
</feature>
<keyword evidence="4" id="KW-0012">Acyltransferase</keyword>
<feature type="transmembrane region" description="Helical" evidence="1">
    <location>
        <begin position="238"/>
        <end position="256"/>
    </location>
</feature>
<evidence type="ECO:0000313" key="4">
    <source>
        <dbReference type="EMBL" id="NDK89820.1"/>
    </source>
</evidence>